<reference evidence="2" key="1">
    <citation type="submission" date="2017-07" db="EMBL/GenBank/DDBJ databases">
        <title>Taro Niue Genome Assembly and Annotation.</title>
        <authorList>
            <person name="Atibalentja N."/>
            <person name="Keating K."/>
            <person name="Fields C.J."/>
        </authorList>
    </citation>
    <scope>NUCLEOTIDE SEQUENCE</scope>
    <source>
        <strain evidence="2">Niue_2</strain>
        <tissue evidence="2">Leaf</tissue>
    </source>
</reference>
<proteinExistence type="predicted"/>
<comment type="caution">
    <text evidence="2">The sequence shown here is derived from an EMBL/GenBank/DDBJ whole genome shotgun (WGS) entry which is preliminary data.</text>
</comment>
<protein>
    <submittedName>
        <fullName evidence="2">Uncharacterized protein</fullName>
    </submittedName>
</protein>
<feature type="region of interest" description="Disordered" evidence="1">
    <location>
        <begin position="230"/>
        <end position="408"/>
    </location>
</feature>
<sequence length="664" mass="74996">MAPRRRPREGVAEQVTRQEAGDAPPPQQTQPLPQDAHSGIAPPPPPPQMTSSRALEIAQLTPEQLQRLAKIPICLGKVVDFSHLSGNLSWVEDTLNDMGWTKLCQISEPPVENAIRAFYVSLQVSSRNTMFGYVKGTKITISKELLVEILDCPNSGHKLSEVVPLEKQKLGIIGSLATVSKKGLLVNELTVEKRLLHSVISTIVTPRVGTHSSITSRDGNLLFWAIQRHKGTSRPSGPSSSQQQEEQVHVQETQVPEPEELVLQQQPVDEKEPESKAEQQQSMKHQSQQEILEKPPLVAVAEVEQKQQESQQESRPKRSLEDVSKPKVKTFKRKVKRRLIKDGEPVFPSPSRPTPPIPTPSVELSPEPKEPTPSHPQPTAPSAPTSSTNEIPPPSASSDPPPLASIPEDPFHQDIKFQIYPMKYQFKPSKAHIPILHTQPPHYFSSFPTATKSGKSLLHLAEILPSIQLSSSCGPKLGDNPSKLFPPFWYAFIYHSAHYMNLLKEYLSIRAFLEVHEMPGFTFEHWLLTLLRTTQISVDELRLISQKCHSLTPEEFLDLYPPEAVRYQESQSRKQFLDVQLHLNLRFYDLFGLFIRDSQAKYNRMKSFNFERFKLGFPDDKHASFTVHSERERANLLAVKTVPLLKTLERSKTEELLDNKLIKI</sequence>
<feature type="region of interest" description="Disordered" evidence="1">
    <location>
        <begin position="1"/>
        <end position="51"/>
    </location>
</feature>
<accession>A0A843VBR5</accession>
<feature type="compositionally biased region" description="Basic and acidic residues" evidence="1">
    <location>
        <begin position="303"/>
        <end position="325"/>
    </location>
</feature>
<evidence type="ECO:0000313" key="3">
    <source>
        <dbReference type="Proteomes" id="UP000652761"/>
    </source>
</evidence>
<feature type="compositionally biased region" description="Basic and acidic residues" evidence="1">
    <location>
        <begin position="268"/>
        <end position="277"/>
    </location>
</feature>
<gene>
    <name evidence="2" type="ORF">Taro_023545</name>
</gene>
<evidence type="ECO:0000313" key="2">
    <source>
        <dbReference type="EMBL" id="MQL90944.1"/>
    </source>
</evidence>
<feature type="compositionally biased region" description="Low complexity" evidence="1">
    <location>
        <begin position="235"/>
        <end position="256"/>
    </location>
</feature>
<dbReference type="EMBL" id="NMUH01001288">
    <property type="protein sequence ID" value="MQL90944.1"/>
    <property type="molecule type" value="Genomic_DNA"/>
</dbReference>
<feature type="non-terminal residue" evidence="2">
    <location>
        <position position="664"/>
    </location>
</feature>
<feature type="compositionally biased region" description="Pro residues" evidence="1">
    <location>
        <begin position="347"/>
        <end position="359"/>
    </location>
</feature>
<organism evidence="2 3">
    <name type="scientific">Colocasia esculenta</name>
    <name type="common">Wild taro</name>
    <name type="synonym">Arum esculentum</name>
    <dbReference type="NCBI Taxonomy" id="4460"/>
    <lineage>
        <taxon>Eukaryota</taxon>
        <taxon>Viridiplantae</taxon>
        <taxon>Streptophyta</taxon>
        <taxon>Embryophyta</taxon>
        <taxon>Tracheophyta</taxon>
        <taxon>Spermatophyta</taxon>
        <taxon>Magnoliopsida</taxon>
        <taxon>Liliopsida</taxon>
        <taxon>Araceae</taxon>
        <taxon>Aroideae</taxon>
        <taxon>Colocasieae</taxon>
        <taxon>Colocasia</taxon>
    </lineage>
</organism>
<name>A0A843VBR5_COLES</name>
<feature type="compositionally biased region" description="Pro residues" evidence="1">
    <location>
        <begin position="391"/>
        <end position="404"/>
    </location>
</feature>
<feature type="compositionally biased region" description="Low complexity" evidence="1">
    <location>
        <begin position="279"/>
        <end position="289"/>
    </location>
</feature>
<feature type="compositionally biased region" description="Basic residues" evidence="1">
    <location>
        <begin position="326"/>
        <end position="339"/>
    </location>
</feature>
<keyword evidence="3" id="KW-1185">Reference proteome</keyword>
<dbReference type="Proteomes" id="UP000652761">
    <property type="component" value="Unassembled WGS sequence"/>
</dbReference>
<evidence type="ECO:0000256" key="1">
    <source>
        <dbReference type="SAM" id="MobiDB-lite"/>
    </source>
</evidence>
<dbReference type="AlphaFoldDB" id="A0A843VBR5"/>